<evidence type="ECO:0000256" key="1">
    <source>
        <dbReference type="SAM" id="MobiDB-lite"/>
    </source>
</evidence>
<reference evidence="3" key="2">
    <citation type="journal article" date="2022" name="Microb. Genom.">
        <title>A chromosome-scale genome assembly of the tomato pathogen Cladosporium fulvum reveals a compartmentalized genome architecture and the presence of a dispensable chromosome.</title>
        <authorList>
            <person name="Zaccaron A.Z."/>
            <person name="Chen L.H."/>
            <person name="Samaras A."/>
            <person name="Stergiopoulos I."/>
        </authorList>
    </citation>
    <scope>NUCLEOTIDE SEQUENCE</scope>
    <source>
        <strain evidence="3">Race5_Kim</strain>
    </source>
</reference>
<organism evidence="3 4">
    <name type="scientific">Passalora fulva</name>
    <name type="common">Tomato leaf mold</name>
    <name type="synonym">Cladosporium fulvum</name>
    <dbReference type="NCBI Taxonomy" id="5499"/>
    <lineage>
        <taxon>Eukaryota</taxon>
        <taxon>Fungi</taxon>
        <taxon>Dikarya</taxon>
        <taxon>Ascomycota</taxon>
        <taxon>Pezizomycotina</taxon>
        <taxon>Dothideomycetes</taxon>
        <taxon>Dothideomycetidae</taxon>
        <taxon>Mycosphaerellales</taxon>
        <taxon>Mycosphaerellaceae</taxon>
        <taxon>Fulvia</taxon>
    </lineage>
</organism>
<evidence type="ECO:0000313" key="3">
    <source>
        <dbReference type="EMBL" id="UJO15519.1"/>
    </source>
</evidence>
<feature type="region of interest" description="Disordered" evidence="1">
    <location>
        <begin position="36"/>
        <end position="56"/>
    </location>
</feature>
<dbReference type="Gene3D" id="1.10.10.60">
    <property type="entry name" value="Homeodomain-like"/>
    <property type="match status" value="1"/>
</dbReference>
<feature type="compositionally biased region" description="Basic residues" evidence="1">
    <location>
        <begin position="36"/>
        <end position="49"/>
    </location>
</feature>
<dbReference type="PROSITE" id="PS50090">
    <property type="entry name" value="MYB_LIKE"/>
    <property type="match status" value="1"/>
</dbReference>
<sequence>MKIPCFDSRIHMALVRRSDETGMSVERTLSEINNERRRRGLKPLKHGRGRQAWSDEEDRSLKHLKEVLQLPWAAIAEHFPHRTVGGISNHYFEIKNEKRTTDIPTSIEAASESTSEPPKQTSTKDVSYDEFSKVVHRRVRRLAAHLEVLRKSPITLTKAGMNYIIETLPKESKKSAQAIRAQQISQAEKAKRIVSVIDKLLIRFIAAAAGEDTKDGKEALTSMLFRKRMEEDEILFAPLNDKETK</sequence>
<dbReference type="InterPro" id="IPR009057">
    <property type="entry name" value="Homeodomain-like_sf"/>
</dbReference>
<dbReference type="SUPFAM" id="SSF46689">
    <property type="entry name" value="Homeodomain-like"/>
    <property type="match status" value="1"/>
</dbReference>
<dbReference type="RefSeq" id="XP_047759885.1">
    <property type="nucleotide sequence ID" value="XM_047907874.1"/>
</dbReference>
<name>A0A9Q8LE27_PASFU</name>
<proteinExistence type="predicted"/>
<feature type="region of interest" description="Disordered" evidence="1">
    <location>
        <begin position="105"/>
        <end position="125"/>
    </location>
</feature>
<gene>
    <name evidence="3" type="ORF">CLAFUR5_08726</name>
</gene>
<feature type="compositionally biased region" description="Low complexity" evidence="1">
    <location>
        <begin position="105"/>
        <end position="118"/>
    </location>
</feature>
<dbReference type="InterPro" id="IPR001005">
    <property type="entry name" value="SANT/Myb"/>
</dbReference>
<feature type="domain" description="Myb-like" evidence="2">
    <location>
        <begin position="45"/>
        <end position="83"/>
    </location>
</feature>
<accession>A0A9Q8LE27</accession>
<evidence type="ECO:0000313" key="4">
    <source>
        <dbReference type="Proteomes" id="UP000756132"/>
    </source>
</evidence>
<dbReference type="SMART" id="SM00717">
    <property type="entry name" value="SANT"/>
    <property type="match status" value="1"/>
</dbReference>
<dbReference type="EMBL" id="CP090165">
    <property type="protein sequence ID" value="UJO15519.1"/>
    <property type="molecule type" value="Genomic_DNA"/>
</dbReference>
<protein>
    <recommendedName>
        <fullName evidence="2">Myb-like domain-containing protein</fullName>
    </recommendedName>
</protein>
<reference evidence="3" key="1">
    <citation type="submission" date="2021-12" db="EMBL/GenBank/DDBJ databases">
        <authorList>
            <person name="Zaccaron A."/>
            <person name="Stergiopoulos I."/>
        </authorList>
    </citation>
    <scope>NUCLEOTIDE SEQUENCE</scope>
    <source>
        <strain evidence="3">Race5_Kim</strain>
    </source>
</reference>
<dbReference type="AlphaFoldDB" id="A0A9Q8LE27"/>
<keyword evidence="4" id="KW-1185">Reference proteome</keyword>
<dbReference type="Proteomes" id="UP000756132">
    <property type="component" value="Chromosome 3"/>
</dbReference>
<dbReference type="GeneID" id="71988604"/>
<evidence type="ECO:0000259" key="2">
    <source>
        <dbReference type="PROSITE" id="PS50090"/>
    </source>
</evidence>
<dbReference type="KEGG" id="ffu:CLAFUR5_08726"/>
<dbReference type="CDD" id="cd00167">
    <property type="entry name" value="SANT"/>
    <property type="match status" value="1"/>
</dbReference>